<dbReference type="InterPro" id="IPR000048">
    <property type="entry name" value="IQ_motif_EF-hand-BS"/>
</dbReference>
<dbReference type="Gene3D" id="1.20.5.190">
    <property type="match status" value="1"/>
</dbReference>
<feature type="compositionally biased region" description="Polar residues" evidence="4">
    <location>
        <begin position="336"/>
        <end position="363"/>
    </location>
</feature>
<evidence type="ECO:0000256" key="2">
    <source>
        <dbReference type="ARBA" id="ARBA00024341"/>
    </source>
</evidence>
<evidence type="ECO:0000256" key="4">
    <source>
        <dbReference type="SAM" id="MobiDB-lite"/>
    </source>
</evidence>
<evidence type="ECO:0000256" key="3">
    <source>
        <dbReference type="ARBA" id="ARBA00024378"/>
    </source>
</evidence>
<comment type="caution">
    <text evidence="6">The sequence shown here is derived from an EMBL/GenBank/DDBJ whole genome shotgun (WGS) entry which is preliminary data.</text>
</comment>
<dbReference type="InterPro" id="IPR025064">
    <property type="entry name" value="DUF4005"/>
</dbReference>
<evidence type="ECO:0000313" key="7">
    <source>
        <dbReference type="Proteomes" id="UP000288805"/>
    </source>
</evidence>
<dbReference type="PROSITE" id="PS50096">
    <property type="entry name" value="IQ"/>
    <property type="match status" value="1"/>
</dbReference>
<feature type="compositionally biased region" description="Basic residues" evidence="4">
    <location>
        <begin position="326"/>
        <end position="335"/>
    </location>
</feature>
<feature type="region of interest" description="Disordered" evidence="4">
    <location>
        <begin position="313"/>
        <end position="363"/>
    </location>
</feature>
<evidence type="ECO:0000259" key="5">
    <source>
        <dbReference type="Pfam" id="PF13178"/>
    </source>
</evidence>
<protein>
    <recommendedName>
        <fullName evidence="5">DUF4005 domain-containing protein</fullName>
    </recommendedName>
</protein>
<accession>A0A438IH18</accession>
<evidence type="ECO:0000313" key="6">
    <source>
        <dbReference type="EMBL" id="RVW96035.1"/>
    </source>
</evidence>
<dbReference type="Proteomes" id="UP000288805">
    <property type="component" value="Unassembled WGS sequence"/>
</dbReference>
<dbReference type="CDD" id="cd23767">
    <property type="entry name" value="IQCD"/>
    <property type="match status" value="1"/>
</dbReference>
<sequence length="412" mass="46059">MGKAGRWIRSLLGGKKEEKYKKKYGSFSGENVEISTAIVPVTPKEKRRWSFGHKSSRALGSIVFPPLVNEGSPKQKNEQSFGMAVAVAATATAQTTMAETNGAGKHSEVEHAAATKIQAIFRSYLVLIQTWIESHFSCQTTGFECAARKALCALRGLVKLQALVRGHQVRKQANTTLRRMHALMAIQVRARVQRIQVAEEAQIVVNRQSSVHRNFHQDNWLRIGLGEKIKVNQDGTQGDSNNRHGFLNYSQIQRIEQGIIKYYSGELTPHHDSPMYRSNSTRKSFCFPQADCHADSSPHYPFLPNYMANTECSKAKARSQSEPKQRPKWGNKQKSRQTTLVGEASGSQHVQRQHPTSHAGSISIENPEPWLIKLYQSTMALKDSECDSNSTVTSTSNYCTPAVAYEPHVTMF</sequence>
<gene>
    <name evidence="6" type="ORF">CK203_027754</name>
</gene>
<name>A0A438IH18_VITVI</name>
<evidence type="ECO:0000256" key="1">
    <source>
        <dbReference type="ARBA" id="ARBA00022860"/>
    </source>
</evidence>
<comment type="subunit">
    <text evidence="3">Binds to multiple calmodulin (CaM) in the presence of Ca(2+) and CaM-like proteins.</text>
</comment>
<dbReference type="PANTHER" id="PTHR32295:SF263">
    <property type="entry name" value="DUF4005 DOMAIN-CONTAINING PROTEIN"/>
    <property type="match status" value="1"/>
</dbReference>
<proteinExistence type="inferred from homology"/>
<dbReference type="PANTHER" id="PTHR32295">
    <property type="entry name" value="IQ-DOMAIN 5-RELATED"/>
    <property type="match status" value="1"/>
</dbReference>
<feature type="domain" description="DUF4005" evidence="5">
    <location>
        <begin position="270"/>
        <end position="347"/>
    </location>
</feature>
<dbReference type="AlphaFoldDB" id="A0A438IH18"/>
<keyword evidence="1" id="KW-0112">Calmodulin-binding</keyword>
<organism evidence="6 7">
    <name type="scientific">Vitis vinifera</name>
    <name type="common">Grape</name>
    <dbReference type="NCBI Taxonomy" id="29760"/>
    <lineage>
        <taxon>Eukaryota</taxon>
        <taxon>Viridiplantae</taxon>
        <taxon>Streptophyta</taxon>
        <taxon>Embryophyta</taxon>
        <taxon>Tracheophyta</taxon>
        <taxon>Spermatophyta</taxon>
        <taxon>Magnoliopsida</taxon>
        <taxon>eudicotyledons</taxon>
        <taxon>Gunneridae</taxon>
        <taxon>Pentapetalae</taxon>
        <taxon>rosids</taxon>
        <taxon>Vitales</taxon>
        <taxon>Vitaceae</taxon>
        <taxon>Viteae</taxon>
        <taxon>Vitis</taxon>
    </lineage>
</organism>
<dbReference type="EMBL" id="QGNW01000110">
    <property type="protein sequence ID" value="RVW96035.1"/>
    <property type="molecule type" value="Genomic_DNA"/>
</dbReference>
<comment type="similarity">
    <text evidence="2">Belongs to the IQD family.</text>
</comment>
<dbReference type="GO" id="GO:0005516">
    <property type="term" value="F:calmodulin binding"/>
    <property type="evidence" value="ECO:0007669"/>
    <property type="project" value="UniProtKB-KW"/>
</dbReference>
<reference evidence="6 7" key="1">
    <citation type="journal article" date="2018" name="PLoS Genet.">
        <title>Population sequencing reveals clonal diversity and ancestral inbreeding in the grapevine cultivar Chardonnay.</title>
        <authorList>
            <person name="Roach M.J."/>
            <person name="Johnson D.L."/>
            <person name="Bohlmann J."/>
            <person name="van Vuuren H.J."/>
            <person name="Jones S.J."/>
            <person name="Pretorius I.S."/>
            <person name="Schmidt S.A."/>
            <person name="Borneman A.R."/>
        </authorList>
    </citation>
    <scope>NUCLEOTIDE SEQUENCE [LARGE SCALE GENOMIC DNA]</scope>
    <source>
        <strain evidence="7">cv. Chardonnay</strain>
        <tissue evidence="6">Leaf</tissue>
    </source>
</reference>
<dbReference type="Pfam" id="PF13178">
    <property type="entry name" value="DUF4005"/>
    <property type="match status" value="1"/>
</dbReference>
<dbReference type="Pfam" id="PF00612">
    <property type="entry name" value="IQ"/>
    <property type="match status" value="2"/>
</dbReference>